<protein>
    <submittedName>
        <fullName evidence="4">Unannotated protein</fullName>
    </submittedName>
</protein>
<evidence type="ECO:0000313" key="5">
    <source>
        <dbReference type="EMBL" id="CAB4855972.1"/>
    </source>
</evidence>
<dbReference type="PROSITE" id="PS51679">
    <property type="entry name" value="SAM_MT_C5"/>
    <property type="match status" value="1"/>
</dbReference>
<dbReference type="Pfam" id="PF00145">
    <property type="entry name" value="DNA_methylase"/>
    <property type="match status" value="1"/>
</dbReference>
<dbReference type="GO" id="GO:0008168">
    <property type="term" value="F:methyltransferase activity"/>
    <property type="evidence" value="ECO:0007669"/>
    <property type="project" value="UniProtKB-KW"/>
</dbReference>
<dbReference type="AlphaFoldDB" id="A0A6J6VFB6"/>
<dbReference type="GO" id="GO:0032259">
    <property type="term" value="P:methylation"/>
    <property type="evidence" value="ECO:0007669"/>
    <property type="project" value="UniProtKB-KW"/>
</dbReference>
<dbReference type="SUPFAM" id="SSF53335">
    <property type="entry name" value="S-adenosyl-L-methionine-dependent methyltransferases"/>
    <property type="match status" value="1"/>
</dbReference>
<reference evidence="4" key="1">
    <citation type="submission" date="2020-05" db="EMBL/GenBank/DDBJ databases">
        <authorList>
            <person name="Chiriac C."/>
            <person name="Salcher M."/>
            <person name="Ghai R."/>
            <person name="Kavagutti S V."/>
        </authorList>
    </citation>
    <scope>NUCLEOTIDE SEQUENCE</scope>
</reference>
<evidence type="ECO:0000256" key="2">
    <source>
        <dbReference type="ARBA" id="ARBA00022679"/>
    </source>
</evidence>
<name>A0A6J6VFB6_9ZZZZ</name>
<dbReference type="PANTHER" id="PTHR46098">
    <property type="entry name" value="TRNA (CYTOSINE(38)-C(5))-METHYLTRANSFERASE"/>
    <property type="match status" value="1"/>
</dbReference>
<dbReference type="Gene3D" id="3.90.120.10">
    <property type="entry name" value="DNA Methylase, subunit A, domain 2"/>
    <property type="match status" value="1"/>
</dbReference>
<organism evidence="4">
    <name type="scientific">freshwater metagenome</name>
    <dbReference type="NCBI Taxonomy" id="449393"/>
    <lineage>
        <taxon>unclassified sequences</taxon>
        <taxon>metagenomes</taxon>
        <taxon>ecological metagenomes</taxon>
    </lineage>
</organism>
<dbReference type="PANTHER" id="PTHR46098:SF1">
    <property type="entry name" value="TRNA (CYTOSINE(38)-C(5))-METHYLTRANSFERASE"/>
    <property type="match status" value="1"/>
</dbReference>
<keyword evidence="2" id="KW-0808">Transferase</keyword>
<accession>A0A6J6VFB6</accession>
<proteinExistence type="predicted"/>
<keyword evidence="1" id="KW-0489">Methyltransferase</keyword>
<dbReference type="InterPro" id="IPR018117">
    <property type="entry name" value="C5_DNA_meth_AS"/>
</dbReference>
<dbReference type="PRINTS" id="PR00105">
    <property type="entry name" value="C5METTRFRASE"/>
</dbReference>
<sequence>MSFRFVDLFAGIGGFHGALGALGGECVYASEIDKAAARIYLRNWGIEPEGDITLAANDTTMNVPDHDVLVGGFPCQPFSKSGKQKGMEEARGTLFWNIAKIIEIRKPKIVILENVRNIAGPRHAHEWEVIIQTLRELGYRVSSKPFVVSPHRIHPSFGGRPQVRERVFIAATRLNRTTGKLHEEPQLPSREQFEANWDSKKWKLAKDLPLDPMTAKEKASLKLSEAEIEWLDAWNEFLQIYRGNNAGKNPPGFPIWVDDWIHTKNLKIPRGTPKWKENFLRKNSELYSANKKVLDAWLKKYNNLSHFPPSRRKFEWQAQDAKTIADTILHFRPSGIRAKKATYVPALVAITQTSIIGKHKRRISVREAARLQGFPDWFDFLDQREAMSYKQLGNAVNIGAVYNVIKSLVIRDIDLLSKYPELTKAILGAPNSPDNQLMEFKSHSYKERTNSTTIFQPRLVDL</sequence>
<keyword evidence="3" id="KW-0949">S-adenosyl-L-methionine</keyword>
<dbReference type="InterPro" id="IPR029063">
    <property type="entry name" value="SAM-dependent_MTases_sf"/>
</dbReference>
<evidence type="ECO:0000256" key="3">
    <source>
        <dbReference type="ARBA" id="ARBA00022691"/>
    </source>
</evidence>
<dbReference type="EMBL" id="CAEZZS010000006">
    <property type="protein sequence ID" value="CAB4769217.1"/>
    <property type="molecule type" value="Genomic_DNA"/>
</dbReference>
<dbReference type="NCBIfam" id="TIGR00675">
    <property type="entry name" value="dcm"/>
    <property type="match status" value="1"/>
</dbReference>
<gene>
    <name evidence="4" type="ORF">UFOPK2922_00241</name>
    <name evidence="5" type="ORF">UFOPK3306_00115</name>
</gene>
<dbReference type="Gene3D" id="3.40.50.150">
    <property type="entry name" value="Vaccinia Virus protein VP39"/>
    <property type="match status" value="1"/>
</dbReference>
<evidence type="ECO:0000313" key="4">
    <source>
        <dbReference type="EMBL" id="CAB4769217.1"/>
    </source>
</evidence>
<dbReference type="InterPro" id="IPR050750">
    <property type="entry name" value="C5-MTase"/>
</dbReference>
<evidence type="ECO:0000256" key="1">
    <source>
        <dbReference type="ARBA" id="ARBA00022603"/>
    </source>
</evidence>
<dbReference type="EMBL" id="CAFBLI010000004">
    <property type="protein sequence ID" value="CAB4855972.1"/>
    <property type="molecule type" value="Genomic_DNA"/>
</dbReference>
<dbReference type="PROSITE" id="PS00094">
    <property type="entry name" value="C5_MTASE_1"/>
    <property type="match status" value="1"/>
</dbReference>
<dbReference type="CDD" id="cd00315">
    <property type="entry name" value="Cyt_C5_DNA_methylase"/>
    <property type="match status" value="1"/>
</dbReference>
<dbReference type="InterPro" id="IPR001525">
    <property type="entry name" value="C5_MeTfrase"/>
</dbReference>